<proteinExistence type="predicted"/>
<dbReference type="GO" id="GO:0016020">
    <property type="term" value="C:membrane"/>
    <property type="evidence" value="ECO:0007669"/>
    <property type="project" value="TreeGrafter"/>
</dbReference>
<protein>
    <recommendedName>
        <fullName evidence="4">Ankyrin repeat domain-containing protein</fullName>
    </recommendedName>
</protein>
<dbReference type="PANTHER" id="PTHR12393:SF6">
    <property type="entry name" value="SPHINGOMYELIN PHOSPHODIESTERASE 2"/>
    <property type="match status" value="1"/>
</dbReference>
<name>A0A150G1K9_GONPE</name>
<sequence>MEAPKLEVEAIPCDAAPELPNIWLPELVERYASSLHPNEVVGTLCCLDKATAEQFRGRPEFAAVHLSQPVPPHAFASRWASPGAMRDLNLEQRKQLLRLTAASGVVANLELALEVVGFIPDSEDLVTPLKAAASAGHIGAIKCLFKLGFKLGPRFALEIGPLLGAAVEAGHRTMCEFLMAPRWQRWRTEHVAAALRAGRPEMADWLLQRRPEGPIGPRGSLAPLGAAACGGLLCAAASGCGLRVLKALAWRCSDVGFPGRQLRLLLREATGSRTADWQPKAEWAESQLPPGFPRTSDVCAAAAACPDADLRLAWLLARGYPADKGVASEALCTGNAAALELLLLRGLRPEPRAVGEAANRGRLEALKKLHEHGCPLDAAAVAYEATAGGHLPVLAWAVEELAEVLRARVTSGTLMDAAAGSGNTKLMATLWERECAWGESVYRNAAGAGCQPALEWLAEKGCLMPDGGEPYHVAVHNNDLATLRCLARLGCPWGPASGDGAVFESCLRSRRPLPLLRLLVELGCPVDWKASLAASRRSGWDGSRDVRDWLAAEVARQQQQQQLGHEGTSKRQRAEQHLLGFDRTRKRQRME</sequence>
<evidence type="ECO:0000256" key="1">
    <source>
        <dbReference type="SAM" id="MobiDB-lite"/>
    </source>
</evidence>
<dbReference type="GO" id="GO:0046513">
    <property type="term" value="P:ceramide biosynthetic process"/>
    <property type="evidence" value="ECO:0007669"/>
    <property type="project" value="TreeGrafter"/>
</dbReference>
<comment type="caution">
    <text evidence="2">The sequence shown here is derived from an EMBL/GenBank/DDBJ whole genome shotgun (WGS) entry which is preliminary data.</text>
</comment>
<evidence type="ECO:0000313" key="2">
    <source>
        <dbReference type="EMBL" id="KXZ43759.1"/>
    </source>
</evidence>
<dbReference type="PANTHER" id="PTHR12393">
    <property type="entry name" value="SPHINGOMYELIN PHOSPHODIESTERASE RELATED"/>
    <property type="match status" value="1"/>
</dbReference>
<dbReference type="GO" id="GO:0030149">
    <property type="term" value="P:sphingolipid catabolic process"/>
    <property type="evidence" value="ECO:0007669"/>
    <property type="project" value="TreeGrafter"/>
</dbReference>
<dbReference type="GO" id="GO:0005783">
    <property type="term" value="C:endoplasmic reticulum"/>
    <property type="evidence" value="ECO:0007669"/>
    <property type="project" value="TreeGrafter"/>
</dbReference>
<evidence type="ECO:0000313" key="3">
    <source>
        <dbReference type="Proteomes" id="UP000075714"/>
    </source>
</evidence>
<dbReference type="SUPFAM" id="SSF48403">
    <property type="entry name" value="Ankyrin repeat"/>
    <property type="match status" value="2"/>
</dbReference>
<accession>A0A150G1K9</accession>
<dbReference type="EMBL" id="LSYV01000082">
    <property type="protein sequence ID" value="KXZ43759.1"/>
    <property type="molecule type" value="Genomic_DNA"/>
</dbReference>
<feature type="region of interest" description="Disordered" evidence="1">
    <location>
        <begin position="557"/>
        <end position="591"/>
    </location>
</feature>
<reference evidence="3" key="1">
    <citation type="journal article" date="2016" name="Nat. Commun.">
        <title>The Gonium pectorale genome demonstrates co-option of cell cycle regulation during the evolution of multicellularity.</title>
        <authorList>
            <person name="Hanschen E.R."/>
            <person name="Marriage T.N."/>
            <person name="Ferris P.J."/>
            <person name="Hamaji T."/>
            <person name="Toyoda A."/>
            <person name="Fujiyama A."/>
            <person name="Neme R."/>
            <person name="Noguchi H."/>
            <person name="Minakuchi Y."/>
            <person name="Suzuki M."/>
            <person name="Kawai-Toyooka H."/>
            <person name="Smith D.R."/>
            <person name="Sparks H."/>
            <person name="Anderson J."/>
            <person name="Bakaric R."/>
            <person name="Luria V."/>
            <person name="Karger A."/>
            <person name="Kirschner M.W."/>
            <person name="Durand P.M."/>
            <person name="Michod R.E."/>
            <person name="Nozaki H."/>
            <person name="Olson B.J."/>
        </authorList>
    </citation>
    <scope>NUCLEOTIDE SEQUENCE [LARGE SCALE GENOMIC DNA]</scope>
    <source>
        <strain evidence="3">NIES-2863</strain>
    </source>
</reference>
<dbReference type="OrthoDB" id="540955at2759"/>
<evidence type="ECO:0008006" key="4">
    <source>
        <dbReference type="Google" id="ProtNLM"/>
    </source>
</evidence>
<dbReference type="GO" id="GO:0004620">
    <property type="term" value="F:phospholipase activity"/>
    <property type="evidence" value="ECO:0007669"/>
    <property type="project" value="TreeGrafter"/>
</dbReference>
<feature type="compositionally biased region" description="Basic and acidic residues" evidence="1">
    <location>
        <begin position="567"/>
        <end position="591"/>
    </location>
</feature>
<dbReference type="AlphaFoldDB" id="A0A150G1K9"/>
<dbReference type="GO" id="GO:0071944">
    <property type="term" value="C:cell periphery"/>
    <property type="evidence" value="ECO:0007669"/>
    <property type="project" value="TreeGrafter"/>
</dbReference>
<dbReference type="Gene3D" id="1.25.40.20">
    <property type="entry name" value="Ankyrin repeat-containing domain"/>
    <property type="match status" value="2"/>
</dbReference>
<keyword evidence="3" id="KW-1185">Reference proteome</keyword>
<dbReference type="Proteomes" id="UP000075714">
    <property type="component" value="Unassembled WGS sequence"/>
</dbReference>
<gene>
    <name evidence="2" type="ORF">GPECTOR_81g209</name>
</gene>
<organism evidence="2 3">
    <name type="scientific">Gonium pectorale</name>
    <name type="common">Green alga</name>
    <dbReference type="NCBI Taxonomy" id="33097"/>
    <lineage>
        <taxon>Eukaryota</taxon>
        <taxon>Viridiplantae</taxon>
        <taxon>Chlorophyta</taxon>
        <taxon>core chlorophytes</taxon>
        <taxon>Chlorophyceae</taxon>
        <taxon>CS clade</taxon>
        <taxon>Chlamydomonadales</taxon>
        <taxon>Volvocaceae</taxon>
        <taxon>Gonium</taxon>
    </lineage>
</organism>
<dbReference type="InterPro" id="IPR036770">
    <property type="entry name" value="Ankyrin_rpt-contain_sf"/>
</dbReference>